<comment type="subcellular location">
    <subcellularLocation>
        <location evidence="1">Cell membrane</location>
        <topology evidence="1">Multi-pass membrane protein</topology>
    </subcellularLocation>
</comment>
<evidence type="ECO:0000259" key="8">
    <source>
        <dbReference type="PROSITE" id="PS50893"/>
    </source>
</evidence>
<proteinExistence type="predicted"/>
<dbReference type="Proteomes" id="UP001595476">
    <property type="component" value="Unassembled WGS sequence"/>
</dbReference>
<evidence type="ECO:0000313" key="11">
    <source>
        <dbReference type="Proteomes" id="UP001595476"/>
    </source>
</evidence>
<dbReference type="PROSITE" id="PS50929">
    <property type="entry name" value="ABC_TM1F"/>
    <property type="match status" value="1"/>
</dbReference>
<dbReference type="Pfam" id="PF00664">
    <property type="entry name" value="ABC_membrane"/>
    <property type="match status" value="1"/>
</dbReference>
<evidence type="ECO:0000313" key="10">
    <source>
        <dbReference type="EMBL" id="MFC3153204.1"/>
    </source>
</evidence>
<evidence type="ECO:0000256" key="6">
    <source>
        <dbReference type="ARBA" id="ARBA00023136"/>
    </source>
</evidence>
<sequence length="608" mass="68783">MPRKVRISSSETEKKRSLISRLFTYSLPHKSCFVSAFFMLFVAVVSEMAIPWLAKVILDEVIVPQKFDWAQLLGLIGAIFAFYCIASCFSYWQAVTFRHSALLVVNDIRKELFSHVLNFPIKTFDRQPAGKLVSNITNDTESMRDMFVSTFPAMVQGSLRIIAIFIAIALLDWRLMLLSLALIPLLLIIMHLYRRISMPIFDGVRVQVSRINSQLNEYLQGMDLIQAFRREASFQERFEKENRRWLKFRSKAISIDSLMLIPLTRLVATFTAAVIVAWFAVESFHSVIEVGTLFAFLSYIERFFDPFRQLSMELRKLQVATVGSKRVFELLDSESDHEKHLQLPVELENSRNIEFRNIYFSYDEGTPVLKNVNFVAKGGEFTAIVGPSGSGKSSLVNLLMRFYEPQSGEILIGGQSLYSIPDIQLRELVGLVSQDPIIFSGSILENIDLSNHVSDLKTASYAAQQVQANQFIEKLKGGYNHTPGHSGTSLSIGEKQLVALARALSHDPDIFLLDEATANIDSETEESVKRAIEKFKDGRTVVCVAHRLSTIRNADQILVMNKGQIVQRGTHDELVTQMGNYRDLYLAQKEQEENVLLDSSFGLSTSTV</sequence>
<name>A0ABV7HKD9_9GAMM</name>
<evidence type="ECO:0000256" key="5">
    <source>
        <dbReference type="ARBA" id="ARBA00022989"/>
    </source>
</evidence>
<keyword evidence="3" id="KW-0547">Nucleotide-binding</keyword>
<keyword evidence="5 7" id="KW-1133">Transmembrane helix</keyword>
<dbReference type="Pfam" id="PF00005">
    <property type="entry name" value="ABC_tran"/>
    <property type="match status" value="1"/>
</dbReference>
<feature type="transmembrane region" description="Helical" evidence="7">
    <location>
        <begin position="175"/>
        <end position="193"/>
    </location>
</feature>
<dbReference type="GO" id="GO:0005524">
    <property type="term" value="F:ATP binding"/>
    <property type="evidence" value="ECO:0007669"/>
    <property type="project" value="UniProtKB-KW"/>
</dbReference>
<evidence type="ECO:0000256" key="3">
    <source>
        <dbReference type="ARBA" id="ARBA00022741"/>
    </source>
</evidence>
<feature type="transmembrane region" description="Helical" evidence="7">
    <location>
        <begin position="31"/>
        <end position="54"/>
    </location>
</feature>
<dbReference type="CDD" id="cd03254">
    <property type="entry name" value="ABCC_Glucan_exporter_like"/>
    <property type="match status" value="1"/>
</dbReference>
<dbReference type="InterPro" id="IPR003439">
    <property type="entry name" value="ABC_transporter-like_ATP-bd"/>
</dbReference>
<dbReference type="CDD" id="cd18544">
    <property type="entry name" value="ABC_6TM_TmrA_like"/>
    <property type="match status" value="1"/>
</dbReference>
<dbReference type="EMBL" id="JBHRSZ010000009">
    <property type="protein sequence ID" value="MFC3153204.1"/>
    <property type="molecule type" value="Genomic_DNA"/>
</dbReference>
<dbReference type="InterPro" id="IPR036640">
    <property type="entry name" value="ABC1_TM_sf"/>
</dbReference>
<dbReference type="InterPro" id="IPR003593">
    <property type="entry name" value="AAA+_ATPase"/>
</dbReference>
<comment type="caution">
    <text evidence="10">The sequence shown here is derived from an EMBL/GenBank/DDBJ whole genome shotgun (WGS) entry which is preliminary data.</text>
</comment>
<dbReference type="PANTHER" id="PTHR43394">
    <property type="entry name" value="ATP-DEPENDENT PERMEASE MDL1, MITOCHONDRIAL"/>
    <property type="match status" value="1"/>
</dbReference>
<gene>
    <name evidence="10" type="ORF">ACFOEK_19350</name>
</gene>
<feature type="transmembrane region" description="Helical" evidence="7">
    <location>
        <begin position="258"/>
        <end position="281"/>
    </location>
</feature>
<dbReference type="InterPro" id="IPR011527">
    <property type="entry name" value="ABC1_TM_dom"/>
</dbReference>
<organism evidence="10 11">
    <name type="scientific">Litoribrevibacter euphylliae</name>
    <dbReference type="NCBI Taxonomy" id="1834034"/>
    <lineage>
        <taxon>Bacteria</taxon>
        <taxon>Pseudomonadati</taxon>
        <taxon>Pseudomonadota</taxon>
        <taxon>Gammaproteobacteria</taxon>
        <taxon>Oceanospirillales</taxon>
        <taxon>Oceanospirillaceae</taxon>
        <taxon>Litoribrevibacter</taxon>
    </lineage>
</organism>
<evidence type="ECO:0000259" key="9">
    <source>
        <dbReference type="PROSITE" id="PS50929"/>
    </source>
</evidence>
<evidence type="ECO:0000256" key="2">
    <source>
        <dbReference type="ARBA" id="ARBA00022692"/>
    </source>
</evidence>
<protein>
    <submittedName>
        <fullName evidence="10">ABC transporter ATP-binding protein</fullName>
    </submittedName>
</protein>
<keyword evidence="11" id="KW-1185">Reference proteome</keyword>
<dbReference type="RefSeq" id="WP_386723128.1">
    <property type="nucleotide sequence ID" value="NZ_JBHRSZ010000009.1"/>
</dbReference>
<feature type="transmembrane region" description="Helical" evidence="7">
    <location>
        <begin position="146"/>
        <end position="169"/>
    </location>
</feature>
<feature type="domain" description="ABC transmembrane type-1" evidence="9">
    <location>
        <begin position="36"/>
        <end position="318"/>
    </location>
</feature>
<dbReference type="Gene3D" id="1.20.1560.10">
    <property type="entry name" value="ABC transporter type 1, transmembrane domain"/>
    <property type="match status" value="1"/>
</dbReference>
<dbReference type="SMART" id="SM00382">
    <property type="entry name" value="AAA"/>
    <property type="match status" value="1"/>
</dbReference>
<keyword evidence="4 10" id="KW-0067">ATP-binding</keyword>
<keyword evidence="6 7" id="KW-0472">Membrane</keyword>
<evidence type="ECO:0000256" key="4">
    <source>
        <dbReference type="ARBA" id="ARBA00022840"/>
    </source>
</evidence>
<dbReference type="PANTHER" id="PTHR43394:SF1">
    <property type="entry name" value="ATP-BINDING CASSETTE SUB-FAMILY B MEMBER 10, MITOCHONDRIAL"/>
    <property type="match status" value="1"/>
</dbReference>
<dbReference type="InterPro" id="IPR027417">
    <property type="entry name" value="P-loop_NTPase"/>
</dbReference>
<feature type="domain" description="ABC transporter" evidence="8">
    <location>
        <begin position="353"/>
        <end position="587"/>
    </location>
</feature>
<dbReference type="SUPFAM" id="SSF52540">
    <property type="entry name" value="P-loop containing nucleoside triphosphate hydrolases"/>
    <property type="match status" value="1"/>
</dbReference>
<evidence type="ECO:0000256" key="1">
    <source>
        <dbReference type="ARBA" id="ARBA00004651"/>
    </source>
</evidence>
<keyword evidence="2 7" id="KW-0812">Transmembrane</keyword>
<reference evidence="11" key="1">
    <citation type="journal article" date="2019" name="Int. J. Syst. Evol. Microbiol.">
        <title>The Global Catalogue of Microorganisms (GCM) 10K type strain sequencing project: providing services to taxonomists for standard genome sequencing and annotation.</title>
        <authorList>
            <consortium name="The Broad Institute Genomics Platform"/>
            <consortium name="The Broad Institute Genome Sequencing Center for Infectious Disease"/>
            <person name="Wu L."/>
            <person name="Ma J."/>
        </authorList>
    </citation>
    <scope>NUCLEOTIDE SEQUENCE [LARGE SCALE GENOMIC DNA]</scope>
    <source>
        <strain evidence="11">KCTC 52438</strain>
    </source>
</reference>
<dbReference type="Gene3D" id="3.40.50.300">
    <property type="entry name" value="P-loop containing nucleotide triphosphate hydrolases"/>
    <property type="match status" value="1"/>
</dbReference>
<dbReference type="InterPro" id="IPR039421">
    <property type="entry name" value="Type_1_exporter"/>
</dbReference>
<dbReference type="SUPFAM" id="SSF90123">
    <property type="entry name" value="ABC transporter transmembrane region"/>
    <property type="match status" value="1"/>
</dbReference>
<accession>A0ABV7HKD9</accession>
<feature type="transmembrane region" description="Helical" evidence="7">
    <location>
        <begin position="69"/>
        <end position="92"/>
    </location>
</feature>
<dbReference type="PROSITE" id="PS50893">
    <property type="entry name" value="ABC_TRANSPORTER_2"/>
    <property type="match status" value="1"/>
</dbReference>
<evidence type="ECO:0000256" key="7">
    <source>
        <dbReference type="SAM" id="Phobius"/>
    </source>
</evidence>